<proteinExistence type="predicted"/>
<dbReference type="EMBL" id="JACIGE010000004">
    <property type="protein sequence ID" value="MBB4246991.1"/>
    <property type="molecule type" value="Genomic_DNA"/>
</dbReference>
<dbReference type="Proteomes" id="UP000587070">
    <property type="component" value="Unassembled WGS sequence"/>
</dbReference>
<gene>
    <name evidence="1" type="ORF">GGD90_001357</name>
</gene>
<keyword evidence="2" id="KW-1185">Reference proteome</keyword>
<sequence>MLEIHERSFPAAAQAAAHGPGDCSVFWILFIQTYDFILTNGRSMMRGTGTLPTGASKK</sequence>
<evidence type="ECO:0000313" key="2">
    <source>
        <dbReference type="Proteomes" id="UP000587070"/>
    </source>
</evidence>
<reference evidence="1 2" key="1">
    <citation type="submission" date="2020-08" db="EMBL/GenBank/DDBJ databases">
        <title>Genome sequencing of Purple Non-Sulfur Bacteria from various extreme environments.</title>
        <authorList>
            <person name="Mayer M."/>
        </authorList>
    </citation>
    <scope>NUCLEOTIDE SEQUENCE [LARGE SCALE GENOMIC DNA]</scope>
    <source>
        <strain evidence="1 2">2761</strain>
    </source>
</reference>
<accession>A0A840G6G5</accession>
<protein>
    <submittedName>
        <fullName evidence="1">Uncharacterized protein</fullName>
    </submittedName>
</protein>
<dbReference type="AlphaFoldDB" id="A0A840G6G5"/>
<organism evidence="1 2">
    <name type="scientific">Rhodocyclus tenuis</name>
    <name type="common">Rhodospirillum tenue</name>
    <dbReference type="NCBI Taxonomy" id="1066"/>
    <lineage>
        <taxon>Bacteria</taxon>
        <taxon>Pseudomonadati</taxon>
        <taxon>Pseudomonadota</taxon>
        <taxon>Betaproteobacteria</taxon>
        <taxon>Rhodocyclales</taxon>
        <taxon>Rhodocyclaceae</taxon>
        <taxon>Rhodocyclus</taxon>
    </lineage>
</organism>
<comment type="caution">
    <text evidence="1">The sequence shown here is derived from an EMBL/GenBank/DDBJ whole genome shotgun (WGS) entry which is preliminary data.</text>
</comment>
<evidence type="ECO:0000313" key="1">
    <source>
        <dbReference type="EMBL" id="MBB4246991.1"/>
    </source>
</evidence>
<dbReference type="RefSeq" id="WP_153115506.1">
    <property type="nucleotide sequence ID" value="NZ_JACIGE010000004.1"/>
</dbReference>
<name>A0A840G6G5_RHOTE</name>